<protein>
    <submittedName>
        <fullName evidence="1">Uncharacterized protein</fullName>
    </submittedName>
</protein>
<comment type="caution">
    <text evidence="1">The sequence shown here is derived from an EMBL/GenBank/DDBJ whole genome shotgun (WGS) entry which is preliminary data.</text>
</comment>
<organism evidence="1 2">
    <name type="scientific">Hypothenemus hampei</name>
    <name type="common">Coffee berry borer</name>
    <dbReference type="NCBI Taxonomy" id="57062"/>
    <lineage>
        <taxon>Eukaryota</taxon>
        <taxon>Metazoa</taxon>
        <taxon>Ecdysozoa</taxon>
        <taxon>Arthropoda</taxon>
        <taxon>Hexapoda</taxon>
        <taxon>Insecta</taxon>
        <taxon>Pterygota</taxon>
        <taxon>Neoptera</taxon>
        <taxon>Endopterygota</taxon>
        <taxon>Coleoptera</taxon>
        <taxon>Polyphaga</taxon>
        <taxon>Cucujiformia</taxon>
        <taxon>Curculionidae</taxon>
        <taxon>Scolytinae</taxon>
        <taxon>Hypothenemus</taxon>
    </lineage>
</organism>
<evidence type="ECO:0000313" key="1">
    <source>
        <dbReference type="EMBL" id="KAL1502540.1"/>
    </source>
</evidence>
<dbReference type="AlphaFoldDB" id="A0ABD1EV00"/>
<keyword evidence="2" id="KW-1185">Reference proteome</keyword>
<dbReference type="EMBL" id="JBDJPC010000005">
    <property type="protein sequence ID" value="KAL1502540.1"/>
    <property type="molecule type" value="Genomic_DNA"/>
</dbReference>
<reference evidence="1 2" key="1">
    <citation type="submission" date="2024-05" db="EMBL/GenBank/DDBJ databases">
        <title>Genetic variation in Jamaican populations of the coffee berry borer (Hypothenemus hampei).</title>
        <authorList>
            <person name="Errbii M."/>
            <person name="Myrie A."/>
        </authorList>
    </citation>
    <scope>NUCLEOTIDE SEQUENCE [LARGE SCALE GENOMIC DNA]</scope>
    <source>
        <strain evidence="1">JA-Hopewell-2020-01-JO</strain>
        <tissue evidence="1">Whole body</tissue>
    </source>
</reference>
<name>A0ABD1EV00_HYPHA</name>
<dbReference type="Proteomes" id="UP001566132">
    <property type="component" value="Unassembled WGS sequence"/>
</dbReference>
<accession>A0ABD1EV00</accession>
<proteinExistence type="predicted"/>
<evidence type="ECO:0000313" key="2">
    <source>
        <dbReference type="Proteomes" id="UP001566132"/>
    </source>
</evidence>
<gene>
    <name evidence="1" type="ORF">ABEB36_007668</name>
</gene>
<sequence length="270" mass="30912">MMENLPQPSLVNHALSYHSIRPRNYIPFLESSIVKRFNFPRTNYTRKDVTVTPGPIEGTILSTYRIMQVITGINFEITEAEFLRMSRTIILMRVQDVYACSKGLYSSNFLPLTRSRGTFLLPAPIADLCYQIGYYYSPILGIRFEPVPPLKANVNSPDWWTVDNRIVEAYLRLCCRMSRSYTMKEYPSFKECEATGLLLTNSQVVNNCVTVKSFTNEANMTDGLIRAVHENGFIDNAPYPSDNCHFNVISDKNFTELVNAYVASYVKPYI</sequence>